<evidence type="ECO:0000313" key="2">
    <source>
        <dbReference type="WBParaSite" id="ALUE_0000685501-mRNA-1"/>
    </source>
</evidence>
<dbReference type="Proteomes" id="UP000036681">
    <property type="component" value="Unplaced"/>
</dbReference>
<dbReference type="WBParaSite" id="ALUE_0000685501-mRNA-1">
    <property type="protein sequence ID" value="ALUE_0000685501-mRNA-1"/>
    <property type="gene ID" value="ALUE_0000685501"/>
</dbReference>
<organism evidence="1 2">
    <name type="scientific">Ascaris lumbricoides</name>
    <name type="common">Giant roundworm</name>
    <dbReference type="NCBI Taxonomy" id="6252"/>
    <lineage>
        <taxon>Eukaryota</taxon>
        <taxon>Metazoa</taxon>
        <taxon>Ecdysozoa</taxon>
        <taxon>Nematoda</taxon>
        <taxon>Chromadorea</taxon>
        <taxon>Rhabditida</taxon>
        <taxon>Spirurina</taxon>
        <taxon>Ascaridomorpha</taxon>
        <taxon>Ascaridoidea</taxon>
        <taxon>Ascarididae</taxon>
        <taxon>Ascaris</taxon>
    </lineage>
</organism>
<name>A0A0M3HVB3_ASCLU</name>
<evidence type="ECO:0000313" key="1">
    <source>
        <dbReference type="Proteomes" id="UP000036681"/>
    </source>
</evidence>
<keyword evidence="1" id="KW-1185">Reference proteome</keyword>
<proteinExistence type="predicted"/>
<sequence>MFECFFHIVVVLFRFLRHGVKMLLIWVFHSLRCFRLNY</sequence>
<dbReference type="AlphaFoldDB" id="A0A0M3HVB3"/>
<reference evidence="2" key="1">
    <citation type="submission" date="2017-02" db="UniProtKB">
        <authorList>
            <consortium name="WormBaseParasite"/>
        </authorList>
    </citation>
    <scope>IDENTIFICATION</scope>
</reference>
<protein>
    <submittedName>
        <fullName evidence="2">Uncharacterized protein</fullName>
    </submittedName>
</protein>
<accession>A0A0M3HVB3</accession>